<keyword evidence="3" id="KW-1185">Reference proteome</keyword>
<dbReference type="KEGG" id="vg:41699936"/>
<proteinExistence type="predicted"/>
<dbReference type="Proteomes" id="UP000290445">
    <property type="component" value="Segment"/>
</dbReference>
<dbReference type="GeneID" id="41699936"/>
<feature type="region of interest" description="Disordered" evidence="1">
    <location>
        <begin position="1"/>
        <end position="82"/>
    </location>
</feature>
<feature type="compositionally biased region" description="Basic and acidic residues" evidence="1">
    <location>
        <begin position="1"/>
        <end position="14"/>
    </location>
</feature>
<dbReference type="RefSeq" id="YP_009552602.1">
    <property type="nucleotide sequence ID" value="NC_040621.1"/>
</dbReference>
<dbReference type="EMBL" id="MF614691">
    <property type="protein sequence ID" value="AUA60273.1"/>
    <property type="molecule type" value="Genomic_DNA"/>
</dbReference>
<evidence type="ECO:0000256" key="1">
    <source>
        <dbReference type="SAM" id="MobiDB-lite"/>
    </source>
</evidence>
<accession>A0A2H4UZP5</accession>
<sequence>MAPKNENKKEEPKKNKNGTSPAPSQAASRRSSQISTPRSSGGIAPSISEALTLSREMNVDMPPTDEPPATYSPRVNPSPVSPPAQVPPVNNILNSIYFTSPQYSNVLNAVPLMLLSSINDAPNNNNDILKVNEEVKFYLRNVLKTEQDFKEMINTNNYDNVRIAFIDQVEELKKYQMSKNNLLVAIHMLRKLFNGYQYVVPDLIHLIVNINYTKDRTDIVELVSNFINNCARHIVSVMTTCMVRVETPMTIPDSINGQISSHQYDLTTMYNLTFAKARSKTYYKYTQNNASVVSKPHNIMPGFALYKERFNVEQVVCELNI</sequence>
<evidence type="ECO:0000313" key="3">
    <source>
        <dbReference type="Proteomes" id="UP000290445"/>
    </source>
</evidence>
<protein>
    <submittedName>
        <fullName evidence="2">ORF42 protein</fullName>
    </submittedName>
</protein>
<organism evidence="2 3">
    <name type="scientific">Operophtera brumata nucleopolyhedrovirus</name>
    <dbReference type="NCBI Taxonomy" id="1046267"/>
    <lineage>
        <taxon>Viruses</taxon>
        <taxon>Viruses incertae sedis</taxon>
        <taxon>Naldaviricetes</taxon>
        <taxon>Lefavirales</taxon>
        <taxon>Baculoviridae</taxon>
        <taxon>Alphabaculovirus</taxon>
        <taxon>Alphabaculovirus opbrumatae</taxon>
    </lineage>
</organism>
<feature type="compositionally biased region" description="Low complexity" evidence="1">
    <location>
        <begin position="20"/>
        <end position="33"/>
    </location>
</feature>
<evidence type="ECO:0000313" key="2">
    <source>
        <dbReference type="EMBL" id="AUA60273.1"/>
    </source>
</evidence>
<name>A0A2H4UZP5_9ABAC</name>
<reference evidence="2 3" key="1">
    <citation type="journal article" date="2017" name="Viruses">
        <title>The Operophtera brumata Nucleopolyhedrovirus (OpbuNPV) Represents an Early, Divergent Lineage within Genus Alphabaculovirus.</title>
        <authorList>
            <person name="Harrison R.L."/>
            <person name="Rowley D.L."/>
            <person name="Mowery J.D."/>
            <person name="Bauchan G.R."/>
            <person name="Burand J.P."/>
        </authorList>
    </citation>
    <scope>NUCLEOTIDE SEQUENCE [LARGE SCALE GENOMIC DNA]</scope>
    <source>
        <strain evidence="2">OpbuNPV-MA</strain>
    </source>
</reference>